<feature type="transmembrane region" description="Helical" evidence="1">
    <location>
        <begin position="39"/>
        <end position="57"/>
    </location>
</feature>
<keyword evidence="1" id="KW-0472">Membrane</keyword>
<gene>
    <name evidence="2" type="ORF">PL14_18245</name>
</gene>
<proteinExistence type="predicted"/>
<evidence type="ECO:0000313" key="2">
    <source>
        <dbReference type="EMBL" id="MBT2920609.1"/>
    </source>
</evidence>
<protein>
    <submittedName>
        <fullName evidence="2">Uncharacterized protein</fullName>
    </submittedName>
</protein>
<dbReference type="RefSeq" id="WP_064626902.1">
    <property type="nucleotide sequence ID" value="NZ_JAHGUI010000125.1"/>
</dbReference>
<dbReference type="Proteomes" id="UP000078309">
    <property type="component" value="Unassembled WGS sequence"/>
</dbReference>
<name>A0ABD4QZT2_VIBAN</name>
<keyword evidence="1" id="KW-1133">Transmembrane helix</keyword>
<accession>A0ABD4QZT2</accession>
<sequence length="214" mass="24555">MKIKHVASLLFAFVAGALVTLGVLGNAKAYVTTLISIGGDLATIATGIVAFIALTTWKKQHTHSEQWKKLESLRTIFESYVSAEIGYWFAEEKRLMVQNGVELFPFKKIITDEAEINKICGEDVFSSHRRMTQAKLEYERAYRSCSTLVDLPIELNPEHIRNQFQSLFEDFHNNFIEFEVNKGQRVQRKYYSDESEDIFIKGEACFVELLSKLK</sequence>
<organism evidence="2 3">
    <name type="scientific">Vibrio anguillarum</name>
    <name type="common">Listonella anguillarum</name>
    <dbReference type="NCBI Taxonomy" id="55601"/>
    <lineage>
        <taxon>Bacteria</taxon>
        <taxon>Pseudomonadati</taxon>
        <taxon>Pseudomonadota</taxon>
        <taxon>Gammaproteobacteria</taxon>
        <taxon>Vibrionales</taxon>
        <taxon>Vibrionaceae</taxon>
        <taxon>Vibrio</taxon>
    </lineage>
</organism>
<dbReference type="AlphaFoldDB" id="A0ABD4QZT2"/>
<dbReference type="EMBL" id="JAHGUI010000125">
    <property type="protein sequence ID" value="MBT2920609.1"/>
    <property type="molecule type" value="Genomic_DNA"/>
</dbReference>
<keyword evidence="1" id="KW-0812">Transmembrane</keyword>
<evidence type="ECO:0000256" key="1">
    <source>
        <dbReference type="SAM" id="Phobius"/>
    </source>
</evidence>
<reference evidence="2 3" key="1">
    <citation type="journal article" date="2017" name="J. Fish Dis.">
        <title>Comparative assessment of Vibrio virulence in marine fish larvae.</title>
        <authorList>
            <person name="Ronneseth A."/>
            <person name="Castillo D."/>
            <person name="D'Alvise P."/>
            <person name="Tonnesen O."/>
            <person name="Haugland G."/>
            <person name="Grotkjaer T."/>
            <person name="Engell-Sorensen K."/>
            <person name="Norremark L."/>
            <person name="Bergh O."/>
            <person name="Wergeland H.I."/>
            <person name="Gram L."/>
        </authorList>
    </citation>
    <scope>NUCLEOTIDE SEQUENCE [LARGE SCALE GENOMIC DNA]</scope>
    <source>
        <strain evidence="2 3">90-11-286</strain>
    </source>
</reference>
<evidence type="ECO:0000313" key="3">
    <source>
        <dbReference type="Proteomes" id="UP000078309"/>
    </source>
</evidence>
<comment type="caution">
    <text evidence="2">The sequence shown here is derived from an EMBL/GenBank/DDBJ whole genome shotgun (WGS) entry which is preliminary data.</text>
</comment>